<evidence type="ECO:0000259" key="2">
    <source>
        <dbReference type="Pfam" id="PF18164"/>
    </source>
</evidence>
<evidence type="ECO:0000313" key="4">
    <source>
        <dbReference type="Proteomes" id="UP000188342"/>
    </source>
</evidence>
<dbReference type="Pfam" id="PF18164">
    <property type="entry name" value="GNAT_C"/>
    <property type="match status" value="1"/>
</dbReference>
<dbReference type="InterPro" id="IPR041273">
    <property type="entry name" value="NAT_N"/>
</dbReference>
<gene>
    <name evidence="3" type="ORF">FM114_14270</name>
</gene>
<organism evidence="3 4">
    <name type="scientific">Luteococcus japonicus LSP_Lj1</name>
    <dbReference type="NCBI Taxonomy" id="1255658"/>
    <lineage>
        <taxon>Bacteria</taxon>
        <taxon>Bacillati</taxon>
        <taxon>Actinomycetota</taxon>
        <taxon>Actinomycetes</taxon>
        <taxon>Propionibacteriales</taxon>
        <taxon>Propionibacteriaceae</taxon>
        <taxon>Luteococcus</taxon>
    </lineage>
</organism>
<feature type="domain" description="GNAT-like C-terminal" evidence="2">
    <location>
        <begin position="144"/>
        <end position="295"/>
    </location>
</feature>
<proteinExistence type="predicted"/>
<feature type="domain" description="N-acyltransferase N-terminal" evidence="1">
    <location>
        <begin position="12"/>
        <end position="142"/>
    </location>
</feature>
<dbReference type="Pfam" id="PF18082">
    <property type="entry name" value="NAT_N"/>
    <property type="match status" value="1"/>
</dbReference>
<dbReference type="RefSeq" id="WP_170165391.1">
    <property type="nucleotide sequence ID" value="NZ_FUKQ01000052.1"/>
</dbReference>
<keyword evidence="4" id="KW-1185">Reference proteome</keyword>
<sequence length="303" mass="34169">MILRDSLLDPRLADELNLLALREEDRDTVVHWVREVAAHGDDLARVEVLLDRLRARVGDPASREVVFELCDTEHRLGRGVLPLLALVLTAPAVREEHARRDIPSQVSDASLADLGQQVWKDRQVNGSTGLHNQVWLTRVWSGQLLKLGRLQFELTRSHVGMLESPVPVLDIHIDESGPLYPQEVDDSLRQAATFFEDHFPEVGPIDWFTCRSWLLDPGLAWRMPDSNLADFARRFTLWEVEEKDRDALYFGFGMEPAVGAGRPDDLAALPADTSLRRAVIELWRDGEHAMLCSGRIPVISGLI</sequence>
<evidence type="ECO:0000313" key="3">
    <source>
        <dbReference type="EMBL" id="SJN43386.1"/>
    </source>
</evidence>
<dbReference type="Proteomes" id="UP000188342">
    <property type="component" value="Unassembled WGS sequence"/>
</dbReference>
<reference evidence="3 4" key="1">
    <citation type="submission" date="2017-02" db="EMBL/GenBank/DDBJ databases">
        <authorList>
            <person name="Peterson S.W."/>
        </authorList>
    </citation>
    <scope>NUCLEOTIDE SEQUENCE [LARGE SCALE GENOMIC DNA]</scope>
    <source>
        <strain evidence="3 4">LSP_Lj1</strain>
    </source>
</reference>
<evidence type="ECO:0000259" key="1">
    <source>
        <dbReference type="Pfam" id="PF18082"/>
    </source>
</evidence>
<dbReference type="STRING" id="1255658.FM114_14270"/>
<accession>A0A1R4KGE2</accession>
<dbReference type="InterPro" id="IPR041644">
    <property type="entry name" value="GNAT_C"/>
</dbReference>
<protein>
    <submittedName>
        <fullName evidence="3">Uncharacterized protein</fullName>
    </submittedName>
</protein>
<dbReference type="AlphaFoldDB" id="A0A1R4KGE2"/>
<name>A0A1R4KGE2_9ACTN</name>
<dbReference type="Gene3D" id="3.40.630.120">
    <property type="match status" value="1"/>
</dbReference>
<dbReference type="EMBL" id="FUKQ01000052">
    <property type="protein sequence ID" value="SJN43386.1"/>
    <property type="molecule type" value="Genomic_DNA"/>
</dbReference>